<reference evidence="2" key="1">
    <citation type="journal article" date="2017" name="Parasit. Vectors">
        <title>Sialotranscriptomics of Rhipicephalus zambeziensis reveals intricate expression profiles of secretory proteins and suggests tight temporal transcriptional regulation during blood-feeding.</title>
        <authorList>
            <person name="de Castro M.H."/>
            <person name="de Klerk D."/>
            <person name="Pienaar R."/>
            <person name="Rees D.J.G."/>
            <person name="Mans B.J."/>
        </authorList>
    </citation>
    <scope>NUCLEOTIDE SEQUENCE</scope>
    <source>
        <tissue evidence="2">Salivary glands</tissue>
    </source>
</reference>
<protein>
    <submittedName>
        <fullName evidence="2">28 kDa Metastriate family member</fullName>
    </submittedName>
</protein>
<evidence type="ECO:0000256" key="1">
    <source>
        <dbReference type="SAM" id="SignalP"/>
    </source>
</evidence>
<feature type="chain" id="PRO_5012443229" evidence="1">
    <location>
        <begin position="21"/>
        <end position="210"/>
    </location>
</feature>
<sequence>MPRFNVLLLCLCLLVPCCIADENTTQDSKKIPPLVWSPRRRRQNLRRENFYCANFKTQRHFNNRSVMISIAVHNISWNTSLEVKKGGVLNGTATLKNLQNYSEVFHLSNDSIVYLFTNKTPMDDSYMGAAIPGVFSSMSTFGTFCTGNRSAAIVVLDPERRSYWGTVKATAEIFGSKTFHQFKQEDFMKMNETFSRCHVTETQSAESEED</sequence>
<proteinExistence type="predicted"/>
<name>A0A224YBN9_9ACAR</name>
<dbReference type="EMBL" id="GFPF01000086">
    <property type="protein sequence ID" value="MAA11232.1"/>
    <property type="molecule type" value="Transcribed_RNA"/>
</dbReference>
<accession>A0A224YBN9</accession>
<feature type="signal peptide" evidence="1">
    <location>
        <begin position="1"/>
        <end position="20"/>
    </location>
</feature>
<organism evidence="2">
    <name type="scientific">Rhipicephalus zambeziensis</name>
    <dbReference type="NCBI Taxonomy" id="60191"/>
    <lineage>
        <taxon>Eukaryota</taxon>
        <taxon>Metazoa</taxon>
        <taxon>Ecdysozoa</taxon>
        <taxon>Arthropoda</taxon>
        <taxon>Chelicerata</taxon>
        <taxon>Arachnida</taxon>
        <taxon>Acari</taxon>
        <taxon>Parasitiformes</taxon>
        <taxon>Ixodida</taxon>
        <taxon>Ixodoidea</taxon>
        <taxon>Ixodidae</taxon>
        <taxon>Rhipicephalinae</taxon>
        <taxon>Rhipicephalus</taxon>
        <taxon>Rhipicephalus</taxon>
    </lineage>
</organism>
<keyword evidence="1" id="KW-0732">Signal</keyword>
<evidence type="ECO:0000313" key="2">
    <source>
        <dbReference type="EMBL" id="MAA11232.1"/>
    </source>
</evidence>
<dbReference type="AlphaFoldDB" id="A0A224YBN9"/>